<dbReference type="GO" id="GO:0003677">
    <property type="term" value="F:DNA binding"/>
    <property type="evidence" value="ECO:0007669"/>
    <property type="project" value="InterPro"/>
</dbReference>
<dbReference type="InterPro" id="IPR047650">
    <property type="entry name" value="Transpos_IS110"/>
</dbReference>
<accession>A0A0M7BF96</accession>
<organism evidence="2 3">
    <name type="scientific">Jannaschia seosinensis</name>
    <dbReference type="NCBI Taxonomy" id="313367"/>
    <lineage>
        <taxon>Bacteria</taxon>
        <taxon>Pseudomonadati</taxon>
        <taxon>Pseudomonadota</taxon>
        <taxon>Alphaproteobacteria</taxon>
        <taxon>Rhodobacterales</taxon>
        <taxon>Roseobacteraceae</taxon>
        <taxon>Jannaschia</taxon>
    </lineage>
</organism>
<dbReference type="PANTHER" id="PTHR33055:SF13">
    <property type="entry name" value="TRANSPOSASE"/>
    <property type="match status" value="1"/>
</dbReference>
<dbReference type="Pfam" id="PF02371">
    <property type="entry name" value="Transposase_20"/>
    <property type="match status" value="1"/>
</dbReference>
<dbReference type="InterPro" id="IPR003346">
    <property type="entry name" value="Transposase_20"/>
</dbReference>
<dbReference type="Proteomes" id="UP000049455">
    <property type="component" value="Unassembled WGS sequence"/>
</dbReference>
<dbReference type="GO" id="GO:0006313">
    <property type="term" value="P:DNA transposition"/>
    <property type="evidence" value="ECO:0007669"/>
    <property type="project" value="InterPro"/>
</dbReference>
<name>A0A0M7BF96_9RHOB</name>
<reference evidence="2 3" key="1">
    <citation type="submission" date="2015-09" db="EMBL/GenBank/DDBJ databases">
        <authorList>
            <person name="Jackson K.R."/>
            <person name="Lunt B.L."/>
            <person name="Fisher J.N.B."/>
            <person name="Gardner A.V."/>
            <person name="Bailey M.E."/>
            <person name="Deus L.M."/>
            <person name="Earl A.S."/>
            <person name="Gibby P.D."/>
            <person name="Hartmann K.A."/>
            <person name="Liu J.E."/>
            <person name="Manci A.M."/>
            <person name="Nielsen D.A."/>
            <person name="Solomon M.B."/>
            <person name="Breakwell D.P."/>
            <person name="Burnett S.H."/>
            <person name="Grose J.H."/>
        </authorList>
    </citation>
    <scope>NUCLEOTIDE SEQUENCE [LARGE SCALE GENOMIC DNA]</scope>
    <source>
        <strain evidence="2 3">CECT 7799</strain>
    </source>
</reference>
<dbReference type="AlphaFoldDB" id="A0A0M7BF96"/>
<feature type="domain" description="Transposase IS116/IS110/IS902 C-terminal" evidence="1">
    <location>
        <begin position="70"/>
        <end position="151"/>
    </location>
</feature>
<dbReference type="EMBL" id="CYPR01000236">
    <property type="protein sequence ID" value="CUH40859.1"/>
    <property type="molecule type" value="Genomic_DNA"/>
</dbReference>
<sequence length="192" mass="20929">MAQIAEITVARRQVVEARMSLEQQLSEASSGILKAQIAERIELCRHHGKELDEMLMDLIQADPATARRFEVLTSAPGIGPVTATTLLVEMKELGSASAAEVAALAGLTPMNRDSGLLRGRKIIRGGRIAARNVLYMAATVAMRWNRDLAAFCARLRQAGKPFKVAITATMRKLIVLANTLLKEDQVWTPTPP</sequence>
<evidence type="ECO:0000313" key="2">
    <source>
        <dbReference type="EMBL" id="CUH40859.1"/>
    </source>
</evidence>
<dbReference type="PANTHER" id="PTHR33055">
    <property type="entry name" value="TRANSPOSASE FOR INSERTION SEQUENCE ELEMENT IS1111A"/>
    <property type="match status" value="1"/>
</dbReference>
<evidence type="ECO:0000259" key="1">
    <source>
        <dbReference type="Pfam" id="PF02371"/>
    </source>
</evidence>
<protein>
    <submittedName>
        <fullName evidence="2">Transposase IS116/IS110/IS902 family protein</fullName>
    </submittedName>
</protein>
<proteinExistence type="predicted"/>
<gene>
    <name evidence="2" type="ORF">JSE7799_03599</name>
</gene>
<dbReference type="RefSeq" id="WP_055664858.1">
    <property type="nucleotide sequence ID" value="NZ_CYPR01000236.1"/>
</dbReference>
<dbReference type="GO" id="GO:0004803">
    <property type="term" value="F:transposase activity"/>
    <property type="evidence" value="ECO:0007669"/>
    <property type="project" value="InterPro"/>
</dbReference>
<evidence type="ECO:0000313" key="3">
    <source>
        <dbReference type="Proteomes" id="UP000049455"/>
    </source>
</evidence>
<keyword evidence="3" id="KW-1185">Reference proteome</keyword>